<evidence type="ECO:0008006" key="4">
    <source>
        <dbReference type="Google" id="ProtNLM"/>
    </source>
</evidence>
<reference evidence="2 3" key="1">
    <citation type="journal article" date="2019" name="Nat. Microbiol.">
        <title>Mediterranean grassland soil C-N compound turnover is dependent on rainfall and depth, and is mediated by genomically divergent microorganisms.</title>
        <authorList>
            <person name="Diamond S."/>
            <person name="Andeer P.F."/>
            <person name="Li Z."/>
            <person name="Crits-Christoph A."/>
            <person name="Burstein D."/>
            <person name="Anantharaman K."/>
            <person name="Lane K.R."/>
            <person name="Thomas B.C."/>
            <person name="Pan C."/>
            <person name="Northen T.R."/>
            <person name="Banfield J.F."/>
        </authorList>
    </citation>
    <scope>NUCLEOTIDE SEQUENCE [LARGE SCALE GENOMIC DNA]</scope>
    <source>
        <strain evidence="2">WS_10</strain>
    </source>
</reference>
<dbReference type="AlphaFoldDB" id="A0A538TZT9"/>
<evidence type="ECO:0000256" key="1">
    <source>
        <dbReference type="SAM" id="SignalP"/>
    </source>
</evidence>
<evidence type="ECO:0000313" key="2">
    <source>
        <dbReference type="EMBL" id="TMQ69176.1"/>
    </source>
</evidence>
<sequence>MSERGRMSWAIVTAVALACAAGVLAPPAARAQAIDRHLLDRLDPATGDEVWKIAETARQQGVPYEPLLLTAAEGASKHASRERILAAVRERYAALSTAKDALGPESTPSEIAAGAGALMSGVSPDTLAKLRQWRPKGSLLVPLVVLADLVTRHVPVETASSALLHASRIGAKDADLLRLRSRIESDIQKGVSPAAATLSRLQGLGAGPPGAPLPGGSR</sequence>
<proteinExistence type="predicted"/>
<comment type="caution">
    <text evidence="2">The sequence shown here is derived from an EMBL/GenBank/DDBJ whole genome shotgun (WGS) entry which is preliminary data.</text>
</comment>
<gene>
    <name evidence="2" type="ORF">E6K80_12560</name>
</gene>
<dbReference type="Proteomes" id="UP000319836">
    <property type="component" value="Unassembled WGS sequence"/>
</dbReference>
<dbReference type="EMBL" id="VBPA01000331">
    <property type="protein sequence ID" value="TMQ69176.1"/>
    <property type="molecule type" value="Genomic_DNA"/>
</dbReference>
<organism evidence="2 3">
    <name type="scientific">Eiseniibacteriota bacterium</name>
    <dbReference type="NCBI Taxonomy" id="2212470"/>
    <lineage>
        <taxon>Bacteria</taxon>
        <taxon>Candidatus Eiseniibacteriota</taxon>
    </lineage>
</organism>
<feature type="chain" id="PRO_5022115732" description="DUF4142 domain-containing protein" evidence="1">
    <location>
        <begin position="26"/>
        <end position="218"/>
    </location>
</feature>
<accession>A0A538TZT9</accession>
<keyword evidence="1" id="KW-0732">Signal</keyword>
<feature type="signal peptide" evidence="1">
    <location>
        <begin position="1"/>
        <end position="25"/>
    </location>
</feature>
<protein>
    <recommendedName>
        <fullName evidence="4">DUF4142 domain-containing protein</fullName>
    </recommendedName>
</protein>
<evidence type="ECO:0000313" key="3">
    <source>
        <dbReference type="Proteomes" id="UP000319836"/>
    </source>
</evidence>
<name>A0A538TZT9_UNCEI</name>
<dbReference type="PROSITE" id="PS51257">
    <property type="entry name" value="PROKAR_LIPOPROTEIN"/>
    <property type="match status" value="1"/>
</dbReference>